<organism evidence="2 3">
    <name type="scientific">Gibberella moniliformis (strain M3125 / FGSC 7600)</name>
    <name type="common">Maize ear and stalk rot fungus</name>
    <name type="synonym">Fusarium verticillioides</name>
    <dbReference type="NCBI Taxonomy" id="334819"/>
    <lineage>
        <taxon>Eukaryota</taxon>
        <taxon>Fungi</taxon>
        <taxon>Dikarya</taxon>
        <taxon>Ascomycota</taxon>
        <taxon>Pezizomycotina</taxon>
        <taxon>Sordariomycetes</taxon>
        <taxon>Hypocreomycetidae</taxon>
        <taxon>Hypocreales</taxon>
        <taxon>Nectriaceae</taxon>
        <taxon>Fusarium</taxon>
        <taxon>Fusarium fujikuroi species complex</taxon>
    </lineage>
</organism>
<gene>
    <name evidence="2" type="ORF">FVEG_14819</name>
</gene>
<evidence type="ECO:0000313" key="2">
    <source>
        <dbReference type="EMBL" id="EWG37972.1"/>
    </source>
</evidence>
<reference evidence="2 3" key="1">
    <citation type="journal article" date="2010" name="Nature">
        <title>Comparative genomics reveals mobile pathogenicity chromosomes in Fusarium.</title>
        <authorList>
            <person name="Ma L.J."/>
            <person name="van der Does H.C."/>
            <person name="Borkovich K.A."/>
            <person name="Coleman J.J."/>
            <person name="Daboussi M.J."/>
            <person name="Di Pietro A."/>
            <person name="Dufresne M."/>
            <person name="Freitag M."/>
            <person name="Grabherr M."/>
            <person name="Henrissat B."/>
            <person name="Houterman P.M."/>
            <person name="Kang S."/>
            <person name="Shim W.B."/>
            <person name="Woloshuk C."/>
            <person name="Xie X."/>
            <person name="Xu J.R."/>
            <person name="Antoniw J."/>
            <person name="Baker S.E."/>
            <person name="Bluhm B.H."/>
            <person name="Breakspear A."/>
            <person name="Brown D.W."/>
            <person name="Butchko R.A."/>
            <person name="Chapman S."/>
            <person name="Coulson R."/>
            <person name="Coutinho P.M."/>
            <person name="Danchin E.G."/>
            <person name="Diener A."/>
            <person name="Gale L.R."/>
            <person name="Gardiner D.M."/>
            <person name="Goff S."/>
            <person name="Hammond-Kosack K.E."/>
            <person name="Hilburn K."/>
            <person name="Hua-Van A."/>
            <person name="Jonkers W."/>
            <person name="Kazan K."/>
            <person name="Kodira C.D."/>
            <person name="Koehrsen M."/>
            <person name="Kumar L."/>
            <person name="Lee Y.H."/>
            <person name="Li L."/>
            <person name="Manners J.M."/>
            <person name="Miranda-Saavedra D."/>
            <person name="Mukherjee M."/>
            <person name="Park G."/>
            <person name="Park J."/>
            <person name="Park S.Y."/>
            <person name="Proctor R.H."/>
            <person name="Regev A."/>
            <person name="Ruiz-Roldan M.C."/>
            <person name="Sain D."/>
            <person name="Sakthikumar S."/>
            <person name="Sykes S."/>
            <person name="Schwartz D.C."/>
            <person name="Turgeon B.G."/>
            <person name="Wapinski I."/>
            <person name="Yoder O."/>
            <person name="Young S."/>
            <person name="Zeng Q."/>
            <person name="Zhou S."/>
            <person name="Galagan J."/>
            <person name="Cuomo C.A."/>
            <person name="Kistler H.C."/>
            <person name="Rep M."/>
        </authorList>
    </citation>
    <scope>NUCLEOTIDE SEQUENCE [LARGE SCALE GENOMIC DNA]</scope>
    <source>
        <strain evidence="3">M3125 / FGSC 7600</strain>
    </source>
</reference>
<proteinExistence type="predicted"/>
<evidence type="ECO:0000256" key="1">
    <source>
        <dbReference type="SAM" id="MobiDB-lite"/>
    </source>
</evidence>
<dbReference type="RefSeq" id="XP_018744163.1">
    <property type="nucleotide sequence ID" value="XM_018903828.1"/>
</dbReference>
<keyword evidence="3" id="KW-1185">Reference proteome</keyword>
<accession>W7LZF2</accession>
<dbReference type="EMBL" id="DS022242">
    <property type="protein sequence ID" value="EWG37972.1"/>
    <property type="molecule type" value="Genomic_DNA"/>
</dbReference>
<dbReference type="VEuPathDB" id="FungiDB:FVEG_14819"/>
<dbReference type="AlphaFoldDB" id="W7LZF2"/>
<sequence>MFVIVTATKDQGHADRRDWGQGSRSMTTAVLA</sequence>
<dbReference type="GeneID" id="30071695"/>
<dbReference type="KEGG" id="fvr:FVEG_14819"/>
<protein>
    <submittedName>
        <fullName evidence="2">Uncharacterized protein</fullName>
    </submittedName>
</protein>
<feature type="compositionally biased region" description="Basic and acidic residues" evidence="1">
    <location>
        <begin position="10"/>
        <end position="19"/>
    </location>
</feature>
<evidence type="ECO:0000313" key="3">
    <source>
        <dbReference type="Proteomes" id="UP000009096"/>
    </source>
</evidence>
<dbReference type="EMBL" id="CM000578">
    <property type="protein sequence ID" value="EWG37972.1"/>
    <property type="molecule type" value="Genomic_DNA"/>
</dbReference>
<feature type="compositionally biased region" description="Polar residues" evidence="1">
    <location>
        <begin position="22"/>
        <end position="32"/>
    </location>
</feature>
<name>W7LZF2_GIBM7</name>
<feature type="region of interest" description="Disordered" evidence="1">
    <location>
        <begin position="9"/>
        <end position="32"/>
    </location>
</feature>
<dbReference type="Proteomes" id="UP000009096">
    <property type="component" value="Chromosome 1"/>
</dbReference>